<dbReference type="Pfam" id="PF01863">
    <property type="entry name" value="YgjP-like"/>
    <property type="match status" value="1"/>
</dbReference>
<gene>
    <name evidence="2" type="ORF">HNR37_000355</name>
</gene>
<evidence type="ECO:0000313" key="2">
    <source>
        <dbReference type="EMBL" id="MBB5021049.1"/>
    </source>
</evidence>
<evidence type="ECO:0000313" key="3">
    <source>
        <dbReference type="Proteomes" id="UP000528322"/>
    </source>
</evidence>
<evidence type="ECO:0000259" key="1">
    <source>
        <dbReference type="Pfam" id="PF01863"/>
    </source>
</evidence>
<accession>A0A7W7Y2X6</accession>
<dbReference type="AlphaFoldDB" id="A0A7W7Y2X6"/>
<organism evidence="2 3">
    <name type="scientific">Desulfurispira natronophila</name>
    <dbReference type="NCBI Taxonomy" id="682562"/>
    <lineage>
        <taxon>Bacteria</taxon>
        <taxon>Pseudomonadati</taxon>
        <taxon>Chrysiogenota</taxon>
        <taxon>Chrysiogenia</taxon>
        <taxon>Chrysiogenales</taxon>
        <taxon>Chrysiogenaceae</taxon>
        <taxon>Desulfurispira</taxon>
    </lineage>
</organism>
<reference evidence="2 3" key="1">
    <citation type="submission" date="2020-08" db="EMBL/GenBank/DDBJ databases">
        <title>Genomic Encyclopedia of Type Strains, Phase IV (KMG-IV): sequencing the most valuable type-strain genomes for metagenomic binning, comparative biology and taxonomic classification.</title>
        <authorList>
            <person name="Goeker M."/>
        </authorList>
    </citation>
    <scope>NUCLEOTIDE SEQUENCE [LARGE SCALE GENOMIC DNA]</scope>
    <source>
        <strain evidence="2 3">DSM 22071</strain>
    </source>
</reference>
<dbReference type="Gene3D" id="3.30.2010.10">
    <property type="entry name" value="Metalloproteases ('zincins'), catalytic domain"/>
    <property type="match status" value="1"/>
</dbReference>
<proteinExistence type="predicted"/>
<dbReference type="PANTHER" id="PTHR30399:SF1">
    <property type="entry name" value="UTP PYROPHOSPHATASE"/>
    <property type="match status" value="1"/>
</dbReference>
<sequence>MDEGQGLLTDKLNQAKELPVRVTRRSNARWIRARVTRQEIRISAPLSTSDTQITHFLRSHHSQLKQVHRQLLHNSHLISYENGSALPFLGKWYPLEICSNACLRGSVGFSGNTLRVVPSLDRTAQISQLVLRWYRCQARSHLHQRCHRLARELEVDYRYLRVKNQSSRWGSCSSQGNLNFNWQLITMPQKVIDYVVVHELAHRRHMNHGPEFWQLVAYHAPHHREARKYLQDYAILF</sequence>
<dbReference type="Proteomes" id="UP000528322">
    <property type="component" value="Unassembled WGS sequence"/>
</dbReference>
<name>A0A7W7Y2X6_9BACT</name>
<dbReference type="RefSeq" id="WP_221270360.1">
    <property type="nucleotide sequence ID" value="NZ_JACHID010000002.1"/>
</dbReference>
<dbReference type="InterPro" id="IPR002725">
    <property type="entry name" value="YgjP-like_metallopeptidase"/>
</dbReference>
<dbReference type="InterPro" id="IPR053136">
    <property type="entry name" value="UTP_pyrophosphatase-like"/>
</dbReference>
<comment type="caution">
    <text evidence="2">The sequence shown here is derived from an EMBL/GenBank/DDBJ whole genome shotgun (WGS) entry which is preliminary data.</text>
</comment>
<protein>
    <recommendedName>
        <fullName evidence="1">YgjP-like metallopeptidase domain-containing protein</fullName>
    </recommendedName>
</protein>
<keyword evidence="3" id="KW-1185">Reference proteome</keyword>
<dbReference type="EMBL" id="JACHID010000002">
    <property type="protein sequence ID" value="MBB5021049.1"/>
    <property type="molecule type" value="Genomic_DNA"/>
</dbReference>
<dbReference type="CDD" id="cd07344">
    <property type="entry name" value="M48_yhfN_like"/>
    <property type="match status" value="1"/>
</dbReference>
<feature type="domain" description="YgjP-like metallopeptidase" evidence="1">
    <location>
        <begin position="31"/>
        <end position="232"/>
    </location>
</feature>
<dbReference type="PANTHER" id="PTHR30399">
    <property type="entry name" value="UNCHARACTERIZED PROTEIN YGJP"/>
    <property type="match status" value="1"/>
</dbReference>